<reference evidence="6" key="1">
    <citation type="journal article" date="2022" name="Plant J.">
        <title>Strategies of tolerance reflected in two North American maple genomes.</title>
        <authorList>
            <person name="McEvoy S.L."/>
            <person name="Sezen U.U."/>
            <person name="Trouern-Trend A."/>
            <person name="McMahon S.M."/>
            <person name="Schaberg P.G."/>
            <person name="Yang J."/>
            <person name="Wegrzyn J.L."/>
            <person name="Swenson N.G."/>
        </authorList>
    </citation>
    <scope>NUCLEOTIDE SEQUENCE</scope>
    <source>
        <strain evidence="6">91603</strain>
    </source>
</reference>
<evidence type="ECO:0000313" key="7">
    <source>
        <dbReference type="Proteomes" id="UP001064489"/>
    </source>
</evidence>
<dbReference type="GO" id="GO:0003713">
    <property type="term" value="F:transcription coactivator activity"/>
    <property type="evidence" value="ECO:0007669"/>
    <property type="project" value="TreeGrafter"/>
</dbReference>
<organism evidence="6 7">
    <name type="scientific">Acer negundo</name>
    <name type="common">Box elder</name>
    <dbReference type="NCBI Taxonomy" id="4023"/>
    <lineage>
        <taxon>Eukaryota</taxon>
        <taxon>Viridiplantae</taxon>
        <taxon>Streptophyta</taxon>
        <taxon>Embryophyta</taxon>
        <taxon>Tracheophyta</taxon>
        <taxon>Spermatophyta</taxon>
        <taxon>Magnoliopsida</taxon>
        <taxon>eudicotyledons</taxon>
        <taxon>Gunneridae</taxon>
        <taxon>Pentapetalae</taxon>
        <taxon>rosids</taxon>
        <taxon>malvids</taxon>
        <taxon>Sapindales</taxon>
        <taxon>Sapindaceae</taxon>
        <taxon>Hippocastanoideae</taxon>
        <taxon>Acereae</taxon>
        <taxon>Acer</taxon>
    </lineage>
</organism>
<dbReference type="EMBL" id="JAJSOW010000103">
    <property type="protein sequence ID" value="KAI9174265.1"/>
    <property type="molecule type" value="Genomic_DNA"/>
</dbReference>
<evidence type="ECO:0000256" key="5">
    <source>
        <dbReference type="ARBA" id="ARBA00023242"/>
    </source>
</evidence>
<comment type="caution">
    <text evidence="6">The sequence shown here is derived from an EMBL/GenBank/DDBJ whole genome shotgun (WGS) entry which is preliminary data.</text>
</comment>
<dbReference type="GO" id="GO:0006357">
    <property type="term" value="P:regulation of transcription by RNA polymerase II"/>
    <property type="evidence" value="ECO:0007669"/>
    <property type="project" value="TreeGrafter"/>
</dbReference>
<keyword evidence="4" id="KW-0804">Transcription</keyword>
<evidence type="ECO:0000256" key="3">
    <source>
        <dbReference type="ARBA" id="ARBA00023015"/>
    </source>
</evidence>
<sequence>MCISSPIELLKEQTFHSSSKLRPGLQSSVAADKVSVDKIAVIELFFPSVFRAEVSLHPVGSIDPNAVAFFPPDEGGSYMHARGFSVYHVFRHTTHWISIKHYLLKFAVSVGGFWQWTGDWLYCYLRLIVLVVNFLLS</sequence>
<protein>
    <submittedName>
        <fullName evidence="6">Uncharacterized protein</fullName>
    </submittedName>
</protein>
<reference evidence="6" key="2">
    <citation type="submission" date="2023-02" db="EMBL/GenBank/DDBJ databases">
        <authorList>
            <person name="Swenson N.G."/>
            <person name="Wegrzyn J.L."/>
            <person name="Mcevoy S.L."/>
        </authorList>
    </citation>
    <scope>NUCLEOTIDE SEQUENCE</scope>
    <source>
        <strain evidence="6">91603</strain>
        <tissue evidence="6">Leaf</tissue>
    </source>
</reference>
<dbReference type="Proteomes" id="UP001064489">
    <property type="component" value="Chromosome 8"/>
</dbReference>
<gene>
    <name evidence="6" type="ORF">LWI28_014773</name>
</gene>
<comment type="similarity">
    <text evidence="2">Belongs to the Mediator complex subunit 27 family.</text>
</comment>
<name>A0AAD5IRQ1_ACENE</name>
<dbReference type="PANTHER" id="PTHR13130">
    <property type="entry name" value="34 KDA TRANSCRIPTIONAL CO-ACTIVATOR-RELATED"/>
    <property type="match status" value="1"/>
</dbReference>
<dbReference type="PANTHER" id="PTHR13130:SF4">
    <property type="entry name" value="MEDIATOR OF RNA POLYMERASE II TRANSCRIPTION SUBUNIT 27"/>
    <property type="match status" value="1"/>
</dbReference>
<evidence type="ECO:0000256" key="4">
    <source>
        <dbReference type="ARBA" id="ARBA00023163"/>
    </source>
</evidence>
<accession>A0AAD5IRQ1</accession>
<proteinExistence type="inferred from homology"/>
<evidence type="ECO:0000313" key="6">
    <source>
        <dbReference type="EMBL" id="KAI9174265.1"/>
    </source>
</evidence>
<keyword evidence="5" id="KW-0539">Nucleus</keyword>
<dbReference type="InterPro" id="IPR021627">
    <property type="entry name" value="Mediator_Med27"/>
</dbReference>
<dbReference type="AlphaFoldDB" id="A0AAD5IRQ1"/>
<evidence type="ECO:0000256" key="2">
    <source>
        <dbReference type="ARBA" id="ARBA00008048"/>
    </source>
</evidence>
<keyword evidence="3" id="KW-0805">Transcription regulation</keyword>
<evidence type="ECO:0000256" key="1">
    <source>
        <dbReference type="ARBA" id="ARBA00004123"/>
    </source>
</evidence>
<comment type="subcellular location">
    <subcellularLocation>
        <location evidence="1">Nucleus</location>
    </subcellularLocation>
</comment>
<dbReference type="GO" id="GO:0016592">
    <property type="term" value="C:mediator complex"/>
    <property type="evidence" value="ECO:0007669"/>
    <property type="project" value="InterPro"/>
</dbReference>
<keyword evidence="7" id="KW-1185">Reference proteome</keyword>